<dbReference type="GO" id="GO:0046872">
    <property type="term" value="F:metal ion binding"/>
    <property type="evidence" value="ECO:0007669"/>
    <property type="project" value="UniProtKB-KW"/>
</dbReference>
<evidence type="ECO:0000256" key="4">
    <source>
        <dbReference type="ARBA" id="ARBA00022723"/>
    </source>
</evidence>
<keyword evidence="11" id="KW-1185">Reference proteome</keyword>
<dbReference type="Gene3D" id="2.60.120.260">
    <property type="entry name" value="Galactose-binding domain-like"/>
    <property type="match status" value="1"/>
</dbReference>
<evidence type="ECO:0000256" key="8">
    <source>
        <dbReference type="ARBA" id="ARBA00023157"/>
    </source>
</evidence>
<dbReference type="PANTHER" id="PTHR45713:SF6">
    <property type="entry name" value="F5_8 TYPE C DOMAIN-CONTAINING PROTEIN"/>
    <property type="match status" value="1"/>
</dbReference>
<evidence type="ECO:0000256" key="6">
    <source>
        <dbReference type="ARBA" id="ARBA00022734"/>
    </source>
</evidence>
<keyword evidence="5" id="KW-0732">Signal</keyword>
<comment type="subunit">
    <text evidence="3">Homotrimer.</text>
</comment>
<dbReference type="Pfam" id="PF14885">
    <property type="entry name" value="GHL15"/>
    <property type="match status" value="1"/>
</dbReference>
<evidence type="ECO:0000259" key="9">
    <source>
        <dbReference type="PROSITE" id="PS50022"/>
    </source>
</evidence>
<reference evidence="10 11" key="1">
    <citation type="submission" date="2016-02" db="EMBL/GenBank/DDBJ databases">
        <authorList>
            <person name="Wen L."/>
            <person name="He K."/>
            <person name="Yang H."/>
        </authorList>
    </citation>
    <scope>NUCLEOTIDE SEQUENCE [LARGE SCALE GENOMIC DNA]</scope>
    <source>
        <strain evidence="10 11">CZ1127</strain>
    </source>
</reference>
<evidence type="ECO:0000256" key="7">
    <source>
        <dbReference type="ARBA" id="ARBA00022837"/>
    </source>
</evidence>
<dbReference type="SMART" id="SM00607">
    <property type="entry name" value="FTP"/>
    <property type="match status" value="1"/>
</dbReference>
<organism evidence="10 11">
    <name type="scientific">Wenyingzhuangia fucanilytica</name>
    <dbReference type="NCBI Taxonomy" id="1790137"/>
    <lineage>
        <taxon>Bacteria</taxon>
        <taxon>Pseudomonadati</taxon>
        <taxon>Bacteroidota</taxon>
        <taxon>Flavobacteriia</taxon>
        <taxon>Flavobacteriales</taxon>
        <taxon>Flavobacteriaceae</taxon>
        <taxon>Wenyingzhuangia</taxon>
    </lineage>
</organism>
<dbReference type="InterPro" id="IPR006585">
    <property type="entry name" value="FTP1"/>
</dbReference>
<dbReference type="GO" id="GO:0010185">
    <property type="term" value="P:regulation of cellular defense response"/>
    <property type="evidence" value="ECO:0007669"/>
    <property type="project" value="UniProtKB-ARBA"/>
</dbReference>
<sequence length="572" mass="63335">MSSQSYAQVVGTGDWSSVRLYGHAYNQDGFSQAEYSWIANHNFLFTIEKRHARNIYGNPTSEFASNLAAQQINTNNSVCKPLFYWNSSKIFDDIYATVQDAVTSNPSWVRPDDRWDYTNSNFRNWWVSIAEDQVNNAWHEGVFVDAVPNVVGIQGATALSELENMMDQLPGLVIYNGFYTPVNGGSLLAGLSTLNHADGVFVEKFMNSTCDTKEKGKVLLDELLLVPGEKYIIANSEHEPAWNSTDHKFSLACYLIIANNRSFYRYVDQEGIDYSSNALTYWHEDFGKNIGAPLGKATVNGYVYTRTFENASVTVDLENKTSSIIWGSTTNLALSGTASQSSTGAGGVASRAIDGNTDGYWANGSVSFANASSNKAWWEVDLGAEYSIGDINIYGRMDSVHQASLSNFTVLIYDASNTRIFYQTFTSYPNPSVTLNLGGMNVKRVRIRQNDTTKPLALAEVQVFKNIVNSSMKKDPKSVLDTSQGVFINEISNVGDLECNIYPNPVENELLIGTRDHLETTYEVINFKGQTVLSGHLIGKTTPVDFSSLFSGNYIVKVSNISGVYTQKIIKK</sequence>
<dbReference type="InterPro" id="IPR029455">
    <property type="entry name" value="GHL15"/>
</dbReference>
<evidence type="ECO:0000256" key="2">
    <source>
        <dbReference type="ARBA" id="ARBA00010147"/>
    </source>
</evidence>
<dbReference type="InterPro" id="IPR008979">
    <property type="entry name" value="Galactose-bd-like_sf"/>
</dbReference>
<evidence type="ECO:0000313" key="10">
    <source>
        <dbReference type="EMBL" id="ANW95114.1"/>
    </source>
</evidence>
<dbReference type="InterPro" id="IPR051941">
    <property type="entry name" value="BG_Antigen-Binding_Lectin"/>
</dbReference>
<dbReference type="RefSeq" id="WP_068824218.1">
    <property type="nucleotide sequence ID" value="NZ_CP014224.1"/>
</dbReference>
<gene>
    <name evidence="10" type="ORF">AXE80_01850</name>
</gene>
<dbReference type="STRING" id="1790137.AXE80_01850"/>
<protein>
    <recommendedName>
        <fullName evidence="9">F5/8 type C domain-containing protein</fullName>
    </recommendedName>
</protein>
<keyword evidence="4" id="KW-0479">Metal-binding</keyword>
<dbReference type="PANTHER" id="PTHR45713">
    <property type="entry name" value="FTP DOMAIN-CONTAINING PROTEIN"/>
    <property type="match status" value="1"/>
</dbReference>
<feature type="domain" description="F5/8 type C" evidence="9">
    <location>
        <begin position="312"/>
        <end position="466"/>
    </location>
</feature>
<proteinExistence type="inferred from homology"/>
<dbReference type="InterPro" id="IPR000421">
    <property type="entry name" value="FA58C"/>
</dbReference>
<comment type="similarity">
    <text evidence="2">Belongs to the fucolectin family.</text>
</comment>
<dbReference type="InterPro" id="IPR026444">
    <property type="entry name" value="Secre_tail"/>
</dbReference>
<dbReference type="EMBL" id="CP014224">
    <property type="protein sequence ID" value="ANW95114.1"/>
    <property type="molecule type" value="Genomic_DNA"/>
</dbReference>
<dbReference type="KEGG" id="wfu:AXE80_01850"/>
<keyword evidence="7" id="KW-0106">Calcium</keyword>
<evidence type="ECO:0000313" key="11">
    <source>
        <dbReference type="Proteomes" id="UP000092967"/>
    </source>
</evidence>
<dbReference type="PROSITE" id="PS50022">
    <property type="entry name" value="FA58C_3"/>
    <property type="match status" value="1"/>
</dbReference>
<keyword evidence="8" id="KW-1015">Disulfide bond</keyword>
<dbReference type="Pfam" id="PF18962">
    <property type="entry name" value="Por_Secre_tail"/>
    <property type="match status" value="1"/>
</dbReference>
<dbReference type="NCBIfam" id="TIGR04183">
    <property type="entry name" value="Por_Secre_tail"/>
    <property type="match status" value="1"/>
</dbReference>
<evidence type="ECO:0000256" key="1">
    <source>
        <dbReference type="ARBA" id="ARBA00002219"/>
    </source>
</evidence>
<dbReference type="Pfam" id="PF22633">
    <property type="entry name" value="F5_F8_type_C_2"/>
    <property type="match status" value="1"/>
</dbReference>
<keyword evidence="6" id="KW-0430">Lectin</keyword>
<dbReference type="AlphaFoldDB" id="A0A1B1Y2W3"/>
<dbReference type="GO" id="GO:0042806">
    <property type="term" value="F:fucose binding"/>
    <property type="evidence" value="ECO:0007669"/>
    <property type="project" value="UniProtKB-ARBA"/>
</dbReference>
<accession>A0A1B1Y2W3</accession>
<dbReference type="Proteomes" id="UP000092967">
    <property type="component" value="Chromosome"/>
</dbReference>
<evidence type="ECO:0000256" key="5">
    <source>
        <dbReference type="ARBA" id="ARBA00022729"/>
    </source>
</evidence>
<evidence type="ECO:0000256" key="3">
    <source>
        <dbReference type="ARBA" id="ARBA00011233"/>
    </source>
</evidence>
<comment type="function">
    <text evidence="1">Acts as a defensive agent. Recognizes blood group fucosylated oligosaccharides including A, B, H and Lewis B-type antigens. Does not recognize Lewis A antigen and has low affinity for monovalent haptens.</text>
</comment>
<dbReference type="SUPFAM" id="SSF49785">
    <property type="entry name" value="Galactose-binding domain-like"/>
    <property type="match status" value="1"/>
</dbReference>
<name>A0A1B1Y2W3_9FLAO</name>